<evidence type="ECO:0000313" key="6">
    <source>
        <dbReference type="EMBL" id="RSU14004.1"/>
    </source>
</evidence>
<keyword evidence="2 6" id="KW-0378">Hydrolase</keyword>
<dbReference type="EMBL" id="NGKA01000004">
    <property type="protein sequence ID" value="RSU14004.1"/>
    <property type="molecule type" value="Genomic_DNA"/>
</dbReference>
<evidence type="ECO:0000259" key="4">
    <source>
        <dbReference type="Pfam" id="PF02836"/>
    </source>
</evidence>
<dbReference type="PANTHER" id="PTHR42732:SF2">
    <property type="entry name" value="BETA-MANNOSIDASE"/>
    <property type="match status" value="1"/>
</dbReference>
<feature type="domain" description="Glycosyl hydrolases family 2 sugar binding" evidence="5">
    <location>
        <begin position="83"/>
        <end position="182"/>
    </location>
</feature>
<dbReference type="AlphaFoldDB" id="A0A430B110"/>
<dbReference type="Pfam" id="PF02837">
    <property type="entry name" value="Glyco_hydro_2_N"/>
    <property type="match status" value="1"/>
</dbReference>
<dbReference type="Proteomes" id="UP000287605">
    <property type="component" value="Unassembled WGS sequence"/>
</dbReference>
<accession>A0A430B110</accession>
<dbReference type="InterPro" id="IPR051913">
    <property type="entry name" value="GH2_Domain-Containing"/>
</dbReference>
<dbReference type="InterPro" id="IPR006104">
    <property type="entry name" value="Glyco_hydro_2_N"/>
</dbReference>
<keyword evidence="7" id="KW-1185">Reference proteome</keyword>
<feature type="domain" description="Glycoside hydrolase family 2 catalytic" evidence="4">
    <location>
        <begin position="315"/>
        <end position="462"/>
    </location>
</feature>
<dbReference type="Gene3D" id="3.20.20.80">
    <property type="entry name" value="Glycosidases"/>
    <property type="match status" value="1"/>
</dbReference>
<dbReference type="InterPro" id="IPR006103">
    <property type="entry name" value="Glyco_hydro_2_cat"/>
</dbReference>
<evidence type="ECO:0000259" key="5">
    <source>
        <dbReference type="Pfam" id="PF02837"/>
    </source>
</evidence>
<evidence type="ECO:0000256" key="2">
    <source>
        <dbReference type="ARBA" id="ARBA00022801"/>
    </source>
</evidence>
<dbReference type="GO" id="GO:0004553">
    <property type="term" value="F:hydrolase activity, hydrolyzing O-glycosyl compounds"/>
    <property type="evidence" value="ECO:0007669"/>
    <property type="project" value="InterPro"/>
</dbReference>
<dbReference type="SUPFAM" id="SSF49785">
    <property type="entry name" value="Galactose-binding domain-like"/>
    <property type="match status" value="1"/>
</dbReference>
<evidence type="ECO:0000313" key="7">
    <source>
        <dbReference type="Proteomes" id="UP000287605"/>
    </source>
</evidence>
<organism evidence="6 7">
    <name type="scientific">Vagococcus elongatus</name>
    <dbReference type="NCBI Taxonomy" id="180344"/>
    <lineage>
        <taxon>Bacteria</taxon>
        <taxon>Bacillati</taxon>
        <taxon>Bacillota</taxon>
        <taxon>Bacilli</taxon>
        <taxon>Lactobacillales</taxon>
        <taxon>Enterococcaceae</taxon>
        <taxon>Vagococcus</taxon>
    </lineage>
</organism>
<comment type="similarity">
    <text evidence="1">Belongs to the glycosyl hydrolase 2 family.</text>
</comment>
<evidence type="ECO:0000256" key="3">
    <source>
        <dbReference type="ARBA" id="ARBA00023295"/>
    </source>
</evidence>
<dbReference type="InterPro" id="IPR008979">
    <property type="entry name" value="Galactose-bd-like_sf"/>
</dbReference>
<dbReference type="PANTHER" id="PTHR42732">
    <property type="entry name" value="BETA-GALACTOSIDASE"/>
    <property type="match status" value="1"/>
</dbReference>
<dbReference type="Pfam" id="PF02836">
    <property type="entry name" value="Glyco_hydro_2_C"/>
    <property type="match status" value="1"/>
</dbReference>
<comment type="caution">
    <text evidence="6">The sequence shown here is derived from an EMBL/GenBank/DDBJ whole genome shotgun (WGS) entry which is preliminary data.</text>
</comment>
<name>A0A430B110_9ENTE</name>
<reference evidence="6 7" key="1">
    <citation type="submission" date="2017-05" db="EMBL/GenBank/DDBJ databases">
        <title>Vagococcus spp. assemblies.</title>
        <authorList>
            <person name="Gulvik C.A."/>
        </authorList>
    </citation>
    <scope>NUCLEOTIDE SEQUENCE [LARGE SCALE GENOMIC DNA]</scope>
    <source>
        <strain evidence="6 7">CCUG 51432</strain>
    </source>
</reference>
<dbReference type="Gene3D" id="2.60.120.260">
    <property type="entry name" value="Galactose-binding domain-like"/>
    <property type="match status" value="1"/>
</dbReference>
<dbReference type="GO" id="GO:0005975">
    <property type="term" value="P:carbohydrate metabolic process"/>
    <property type="evidence" value="ECO:0007669"/>
    <property type="project" value="InterPro"/>
</dbReference>
<dbReference type="SUPFAM" id="SSF51445">
    <property type="entry name" value="(Trans)glycosidases"/>
    <property type="match status" value="1"/>
</dbReference>
<evidence type="ECO:0000256" key="1">
    <source>
        <dbReference type="ARBA" id="ARBA00007401"/>
    </source>
</evidence>
<dbReference type="Gene3D" id="2.60.40.10">
    <property type="entry name" value="Immunoglobulins"/>
    <property type="match status" value="1"/>
</dbReference>
<sequence length="588" mass="68314">MTELIDLYTPWGKKTKNEELPLNEYPRPQLVREHWQNLNGTWEYSLTQSEGQPDTFDGDILVPFSPESLLSGVQRSVTPEDILWYRRTFTVEKNSNEKVILHFGAVDQLCEVFVNHQLVGRHEGGYWPFSYDITEALEEENELLVKVVDLSDNPIYAFGKQKQEHGEIWYTPQSGIWQTVWLEVVPETYIKDLVLTPNFDGSQVGITINTSQPFQTGHLIIKSDSEIVYEGTISKEENWIYLPDFIPWTPDMPHLYELEITVDEDAVKSYFGMRKFSVGKNKKGQTVPMLNDEPIFFNGLLDQGYWSDGLYTPPSDEAMIWDIQKMKDLGFNMLRKHIKIEPLRWYYHCDKLGMLVWQDFVSGGGPEYSNFLVKYLPFVNIHVKDHHYQWFGRESETSRNQFEIEMTDTIDLLKNIVSLAAWVPFNEGWGQFDSTRIGDKVRELDKTRLVDYVSGYHDQGGGDFKSPHIYYKKYRLKADSRDRIQILSEFGGYSCPTEGHMGSERLFGYKMYETKEKLTTAYVKLFEEEIFPAISKGLAGTVYTQLSDVEEEINGLVTYDRHVVKVIEGTVRTLNQKIFDEFKRNSDG</sequence>
<dbReference type="InterPro" id="IPR017853">
    <property type="entry name" value="GH"/>
</dbReference>
<dbReference type="RefSeq" id="WP_211334246.1">
    <property type="nucleotide sequence ID" value="NZ_NGKA01000004.1"/>
</dbReference>
<dbReference type="SUPFAM" id="SSF49303">
    <property type="entry name" value="beta-Galactosidase/glucuronidase domain"/>
    <property type="match status" value="1"/>
</dbReference>
<proteinExistence type="inferred from homology"/>
<dbReference type="InterPro" id="IPR036156">
    <property type="entry name" value="Beta-gal/glucu_dom_sf"/>
</dbReference>
<keyword evidence="3" id="KW-0326">Glycosidase</keyword>
<protein>
    <submittedName>
        <fullName evidence="6">Glycoside hydrolase family 2</fullName>
    </submittedName>
</protein>
<dbReference type="InterPro" id="IPR013783">
    <property type="entry name" value="Ig-like_fold"/>
</dbReference>
<gene>
    <name evidence="6" type="ORF">CBF29_03725</name>
</gene>